<gene>
    <name evidence="1" type="ORF">PI95_006940</name>
</gene>
<evidence type="ECO:0000313" key="2">
    <source>
        <dbReference type="Proteomes" id="UP000031549"/>
    </source>
</evidence>
<keyword evidence="2" id="KW-1185">Reference proteome</keyword>
<dbReference type="RefSeq" id="WP_052324666.1">
    <property type="nucleotide sequence ID" value="NZ_JTCM02000009.1"/>
</dbReference>
<evidence type="ECO:0000313" key="1">
    <source>
        <dbReference type="EMBL" id="NEU72315.1"/>
    </source>
</evidence>
<reference evidence="1 2" key="1">
    <citation type="journal article" date="2015" name="Genome Announc.">
        <title>Draft Genome Sequence of Cyanobacterium Hassallia byssoidea Strain VB512170, Isolated from Monuments in India.</title>
        <authorList>
            <person name="Singh D."/>
            <person name="Chandrababunaidu M.M."/>
            <person name="Panda A."/>
            <person name="Sen D."/>
            <person name="Bhattacharyya S."/>
            <person name="Adhikary S.P."/>
            <person name="Tripathy S."/>
        </authorList>
    </citation>
    <scope>NUCLEOTIDE SEQUENCE [LARGE SCALE GENOMIC DNA]</scope>
    <source>
        <strain evidence="1 2">VB512170</strain>
    </source>
</reference>
<dbReference type="EMBL" id="JTCM02000009">
    <property type="protein sequence ID" value="NEU72315.1"/>
    <property type="molecule type" value="Genomic_DNA"/>
</dbReference>
<organism evidence="1 2">
    <name type="scientific">Hassallia byssoidea VB512170</name>
    <dbReference type="NCBI Taxonomy" id="1304833"/>
    <lineage>
        <taxon>Bacteria</taxon>
        <taxon>Bacillati</taxon>
        <taxon>Cyanobacteriota</taxon>
        <taxon>Cyanophyceae</taxon>
        <taxon>Nostocales</taxon>
        <taxon>Tolypothrichaceae</taxon>
        <taxon>Hassallia</taxon>
    </lineage>
</organism>
<protein>
    <submittedName>
        <fullName evidence="1">Uncharacterized protein</fullName>
    </submittedName>
</protein>
<comment type="caution">
    <text evidence="1">The sequence shown here is derived from an EMBL/GenBank/DDBJ whole genome shotgun (WGS) entry which is preliminary data.</text>
</comment>
<dbReference type="Proteomes" id="UP000031549">
    <property type="component" value="Unassembled WGS sequence"/>
</dbReference>
<dbReference type="AlphaFoldDB" id="A0A846H526"/>
<sequence length="173" mass="19401">MVDIPSLYKYVGSEEVQLAVASFAIGKKIQSVSDLEKWIYETKQQTNPWGLIPATFVVDSEGYLRVSDRHSEHIACAGGESVLSAGEIFFRYGDEGLEVAEVTNQSTGFCPEPESWKYLDNALKLILLPHPPGFTIEFIFRRCCACNQVNLVKENVFICAVCGEKLPNIWNFE</sequence>
<proteinExistence type="predicted"/>
<name>A0A846H526_9CYAN</name>
<accession>A0A846H526</accession>